<dbReference type="GO" id="GO:0043770">
    <property type="term" value="F:demethylmenaquinone methyltransferase activity"/>
    <property type="evidence" value="ECO:0007669"/>
    <property type="project" value="UniProtKB-UniRule"/>
</dbReference>
<feature type="binding site" evidence="4">
    <location>
        <position position="86"/>
    </location>
    <ligand>
        <name>S-adenosyl-L-methionine</name>
        <dbReference type="ChEBI" id="CHEBI:59789"/>
    </ligand>
</feature>
<evidence type="ECO:0000313" key="6">
    <source>
        <dbReference type="Proteomes" id="UP000178086"/>
    </source>
</evidence>
<protein>
    <recommendedName>
        <fullName evidence="4">Demethylmenaquinone methyltransferase</fullName>
        <ecNumber evidence="4">2.1.1.163</ecNumber>
    </recommendedName>
</protein>
<comment type="similarity">
    <text evidence="4">Belongs to the class I-like SAM-binding methyltransferase superfamily. MenG/UbiE family.</text>
</comment>
<dbReference type="UniPathway" id="UPA00079">
    <property type="reaction ID" value="UER00169"/>
</dbReference>
<dbReference type="PROSITE" id="PS51608">
    <property type="entry name" value="SAM_MT_UBIE"/>
    <property type="match status" value="1"/>
</dbReference>
<proteinExistence type="inferred from homology"/>
<dbReference type="InterPro" id="IPR004033">
    <property type="entry name" value="UbiE/COQ5_MeTrFase"/>
</dbReference>
<feature type="binding site" evidence="4">
    <location>
        <position position="67"/>
    </location>
    <ligand>
        <name>S-adenosyl-L-methionine</name>
        <dbReference type="ChEBI" id="CHEBI:59789"/>
    </ligand>
</feature>
<evidence type="ECO:0000256" key="1">
    <source>
        <dbReference type="ARBA" id="ARBA00022603"/>
    </source>
</evidence>
<evidence type="ECO:0000256" key="2">
    <source>
        <dbReference type="ARBA" id="ARBA00022679"/>
    </source>
</evidence>
<comment type="function">
    <text evidence="4">Methyltransferase required for the conversion of demethylmenaquinol (DMKH2) to menaquinol (MKH2).</text>
</comment>
<dbReference type="Proteomes" id="UP000178086">
    <property type="component" value="Unassembled WGS sequence"/>
</dbReference>
<dbReference type="NCBIfam" id="TIGR01934">
    <property type="entry name" value="MenG_MenH_UbiE"/>
    <property type="match status" value="1"/>
</dbReference>
<accession>A0A1F2UPI5</accession>
<dbReference type="GO" id="GO:0009234">
    <property type="term" value="P:menaquinone biosynthetic process"/>
    <property type="evidence" value="ECO:0007669"/>
    <property type="project" value="UniProtKB-UniRule"/>
</dbReference>
<evidence type="ECO:0000256" key="4">
    <source>
        <dbReference type="HAMAP-Rule" id="MF_01813"/>
    </source>
</evidence>
<dbReference type="PROSITE" id="PS01184">
    <property type="entry name" value="UBIE_2"/>
    <property type="match status" value="1"/>
</dbReference>
<keyword evidence="3 4" id="KW-0949">S-adenosyl-L-methionine</keyword>
<dbReference type="SUPFAM" id="SSF53335">
    <property type="entry name" value="S-adenosyl-L-methionine-dependent methyltransferases"/>
    <property type="match status" value="1"/>
</dbReference>
<dbReference type="EMBL" id="MELI01000029">
    <property type="protein sequence ID" value="OFW34867.1"/>
    <property type="molecule type" value="Genomic_DNA"/>
</dbReference>
<name>A0A1F2UPI5_9ACTN</name>
<dbReference type="HAMAP" id="MF_01813">
    <property type="entry name" value="MenG_UbiE_methyltr"/>
    <property type="match status" value="1"/>
</dbReference>
<dbReference type="NCBIfam" id="NF001244">
    <property type="entry name" value="PRK00216.1-5"/>
    <property type="match status" value="1"/>
</dbReference>
<comment type="pathway">
    <text evidence="4">Quinol/quinone metabolism; menaquinone biosynthesis; menaquinol from 1,4-dihydroxy-2-naphthoate: step 2/2.</text>
</comment>
<sequence>MSETKNYTGKAIQSPERVRTMFDAVSGRYDLLNRILTLGRDRRWRKLAAKSAEVSTGSVVLDACCGTADLALAINAETGARIVGIDFSPDMLKIAKEKIVRAGKDDAISFIEASVDDIPFDDDSFDAVTVGWGLRNTPDYQAVLEEFYRVVRPGGRMVCLESTEPETALLRIPYKFILSNIVPLAGRMFSKDYGAYKYLSDSIQAFPPQKELVSMMEKAGWVDVSYRNLLGGAVAIHVGRKPSSGH</sequence>
<keyword evidence="1 4" id="KW-0489">Methyltransferase</keyword>
<dbReference type="Pfam" id="PF01209">
    <property type="entry name" value="Ubie_methyltran"/>
    <property type="match status" value="1"/>
</dbReference>
<evidence type="ECO:0000256" key="3">
    <source>
        <dbReference type="ARBA" id="ARBA00022691"/>
    </source>
</evidence>
<comment type="caution">
    <text evidence="5">The sequence shown here is derived from an EMBL/GenBank/DDBJ whole genome shotgun (WGS) entry which is preliminary data.</text>
</comment>
<dbReference type="CDD" id="cd02440">
    <property type="entry name" value="AdoMet_MTases"/>
    <property type="match status" value="1"/>
</dbReference>
<gene>
    <name evidence="4" type="primary">menG</name>
    <name evidence="5" type="ORF">A2074_06800</name>
</gene>
<comment type="caution">
    <text evidence="4">Lacks conserved residue(s) required for the propagation of feature annotation.</text>
</comment>
<dbReference type="InterPro" id="IPR029063">
    <property type="entry name" value="SAM-dependent_MTases_sf"/>
</dbReference>
<dbReference type="AlphaFoldDB" id="A0A1F2UPI5"/>
<dbReference type="InterPro" id="IPR023576">
    <property type="entry name" value="UbiE/COQ5_MeTrFase_CS"/>
</dbReference>
<dbReference type="Gene3D" id="3.40.50.150">
    <property type="entry name" value="Vaccinia Virus protein VP39"/>
    <property type="match status" value="1"/>
</dbReference>
<dbReference type="GO" id="GO:0032259">
    <property type="term" value="P:methylation"/>
    <property type="evidence" value="ECO:0007669"/>
    <property type="project" value="UniProtKB-KW"/>
</dbReference>
<keyword evidence="2 4" id="KW-0808">Transferase</keyword>
<dbReference type="PANTHER" id="PTHR43591:SF24">
    <property type="entry name" value="2-METHOXY-6-POLYPRENYL-1,4-BENZOQUINOL METHYLASE, MITOCHONDRIAL"/>
    <property type="match status" value="1"/>
</dbReference>
<dbReference type="EC" id="2.1.1.163" evidence="4"/>
<keyword evidence="4" id="KW-0474">Menaquinone biosynthesis</keyword>
<evidence type="ECO:0000313" key="5">
    <source>
        <dbReference type="EMBL" id="OFW34867.1"/>
    </source>
</evidence>
<dbReference type="PANTHER" id="PTHR43591">
    <property type="entry name" value="METHYLTRANSFERASE"/>
    <property type="match status" value="1"/>
</dbReference>
<comment type="catalytic activity">
    <reaction evidence="4">
        <text>a 2-demethylmenaquinol + S-adenosyl-L-methionine = a menaquinol + S-adenosyl-L-homocysteine + H(+)</text>
        <dbReference type="Rhea" id="RHEA:42640"/>
        <dbReference type="Rhea" id="RHEA-COMP:9539"/>
        <dbReference type="Rhea" id="RHEA-COMP:9563"/>
        <dbReference type="ChEBI" id="CHEBI:15378"/>
        <dbReference type="ChEBI" id="CHEBI:18151"/>
        <dbReference type="ChEBI" id="CHEBI:55437"/>
        <dbReference type="ChEBI" id="CHEBI:57856"/>
        <dbReference type="ChEBI" id="CHEBI:59789"/>
        <dbReference type="EC" id="2.1.1.163"/>
    </reaction>
</comment>
<reference evidence="5 6" key="1">
    <citation type="journal article" date="2016" name="Nat. Commun.">
        <title>Thousands of microbial genomes shed light on interconnected biogeochemical processes in an aquifer system.</title>
        <authorList>
            <person name="Anantharaman K."/>
            <person name="Brown C.T."/>
            <person name="Hug L.A."/>
            <person name="Sharon I."/>
            <person name="Castelle C.J."/>
            <person name="Probst A.J."/>
            <person name="Thomas B.C."/>
            <person name="Singh A."/>
            <person name="Wilkins M.J."/>
            <person name="Karaoz U."/>
            <person name="Brodie E.L."/>
            <person name="Williams K.H."/>
            <person name="Hubbard S.S."/>
            <person name="Banfield J.F."/>
        </authorList>
    </citation>
    <scope>NUCLEOTIDE SEQUENCE [LARGE SCALE GENOMIC DNA]</scope>
</reference>
<organism evidence="5 6">
    <name type="scientific">Candidatus Aquicultor primus</name>
    <dbReference type="NCBI Taxonomy" id="1797195"/>
    <lineage>
        <taxon>Bacteria</taxon>
        <taxon>Bacillati</taxon>
        <taxon>Actinomycetota</taxon>
        <taxon>Candidatus Aquicultoria</taxon>
        <taxon>Candidatus Aquicultorales</taxon>
        <taxon>Candidatus Aquicultoraceae</taxon>
        <taxon>Candidatus Aquicultor</taxon>
    </lineage>
</organism>